<dbReference type="CDD" id="cd03809">
    <property type="entry name" value="GT4_MtfB-like"/>
    <property type="match status" value="1"/>
</dbReference>
<evidence type="ECO:0000313" key="3">
    <source>
        <dbReference type="Proteomes" id="UP001597557"/>
    </source>
</evidence>
<dbReference type="InterPro" id="IPR001296">
    <property type="entry name" value="Glyco_trans_1"/>
</dbReference>
<protein>
    <submittedName>
        <fullName evidence="2">Glycosyltransferase family 4 protein</fullName>
    </submittedName>
</protein>
<dbReference type="SUPFAM" id="SSF53756">
    <property type="entry name" value="UDP-Glycosyltransferase/glycogen phosphorylase"/>
    <property type="match status" value="1"/>
</dbReference>
<proteinExistence type="predicted"/>
<dbReference type="EMBL" id="JBHUPD010000003">
    <property type="protein sequence ID" value="MFD2873850.1"/>
    <property type="molecule type" value="Genomic_DNA"/>
</dbReference>
<gene>
    <name evidence="2" type="ORF">ACFS5N_15320</name>
</gene>
<dbReference type="PANTHER" id="PTHR46401:SF8">
    <property type="entry name" value="BLL6006 PROTEIN"/>
    <property type="match status" value="1"/>
</dbReference>
<dbReference type="Proteomes" id="UP001597557">
    <property type="component" value="Unassembled WGS sequence"/>
</dbReference>
<organism evidence="2 3">
    <name type="scientific">Mucilaginibacter ximonensis</name>
    <dbReference type="NCBI Taxonomy" id="538021"/>
    <lineage>
        <taxon>Bacteria</taxon>
        <taxon>Pseudomonadati</taxon>
        <taxon>Bacteroidota</taxon>
        <taxon>Sphingobacteriia</taxon>
        <taxon>Sphingobacteriales</taxon>
        <taxon>Sphingobacteriaceae</taxon>
        <taxon>Mucilaginibacter</taxon>
    </lineage>
</organism>
<dbReference type="Gene3D" id="3.40.50.2000">
    <property type="entry name" value="Glycogen Phosphorylase B"/>
    <property type="match status" value="1"/>
</dbReference>
<feature type="domain" description="Glycosyl transferase family 1" evidence="1">
    <location>
        <begin position="207"/>
        <end position="358"/>
    </location>
</feature>
<accession>A0ABW5YEZ4</accession>
<reference evidence="3" key="1">
    <citation type="journal article" date="2019" name="Int. J. Syst. Evol. Microbiol.">
        <title>The Global Catalogue of Microorganisms (GCM) 10K type strain sequencing project: providing services to taxonomists for standard genome sequencing and annotation.</title>
        <authorList>
            <consortium name="The Broad Institute Genomics Platform"/>
            <consortium name="The Broad Institute Genome Sequencing Center for Infectious Disease"/>
            <person name="Wu L."/>
            <person name="Ma J."/>
        </authorList>
    </citation>
    <scope>NUCLEOTIDE SEQUENCE [LARGE SCALE GENOMIC DNA]</scope>
    <source>
        <strain evidence="3">KCTC 22437</strain>
    </source>
</reference>
<keyword evidence="3" id="KW-1185">Reference proteome</keyword>
<name>A0ABW5YEZ4_9SPHI</name>
<dbReference type="Pfam" id="PF00534">
    <property type="entry name" value="Glycos_transf_1"/>
    <property type="match status" value="1"/>
</dbReference>
<dbReference type="PANTHER" id="PTHR46401">
    <property type="entry name" value="GLYCOSYLTRANSFERASE WBBK-RELATED"/>
    <property type="match status" value="1"/>
</dbReference>
<dbReference type="RefSeq" id="WP_377187387.1">
    <property type="nucleotide sequence ID" value="NZ_JBHUPD010000003.1"/>
</dbReference>
<comment type="caution">
    <text evidence="2">The sequence shown here is derived from an EMBL/GenBank/DDBJ whole genome shotgun (WGS) entry which is preliminary data.</text>
</comment>
<sequence length="380" mass="43885">MDERKRIGLIYQYNENWIGGTYYILNIIRALNKLDEPIKPFLTIYYNSGSSLDSISALGYKHIEFIKFSSALSVPQKVGNILSLKIFGTQVFKKKLPANYVENFYFKTFDIDESNIGKYFFWIADLQDLCLPQFFRKRELDKRIANYNRMVKEKQPVVFSSNAALADFDRFFPGNSNLKKVLPFVSITDSDFKSISIGALKVKFGIKGKYFICSNQFWRHKNHIVVLKAFALFVKTNPEVQLVFTGKEHDYRDPDYTNEVKAYASQLGLDEKVLFLGFIDRDEQLKLMEESICIVQPSLFEGWSTTVEDAKFLNQPVICSDIAVHREQLPDSALFFTPADENQLLEKLNEVTANGYEGKMHFDYEAAIKKFGEGFLNIFN</sequence>
<evidence type="ECO:0000259" key="1">
    <source>
        <dbReference type="Pfam" id="PF00534"/>
    </source>
</evidence>
<evidence type="ECO:0000313" key="2">
    <source>
        <dbReference type="EMBL" id="MFD2873850.1"/>
    </source>
</evidence>